<gene>
    <name evidence="1" type="ORF">BO71DRAFT_402851</name>
</gene>
<evidence type="ECO:0000313" key="1">
    <source>
        <dbReference type="EMBL" id="PYH89703.1"/>
    </source>
</evidence>
<keyword evidence="2" id="KW-1185">Reference proteome</keyword>
<name>A0A319DF59_9EURO</name>
<dbReference type="VEuPathDB" id="FungiDB:BO71DRAFT_402851"/>
<dbReference type="EMBL" id="KZ826016">
    <property type="protein sequence ID" value="PYH89703.1"/>
    <property type="molecule type" value="Genomic_DNA"/>
</dbReference>
<organism evidence="1 2">
    <name type="scientific">Aspergillus ellipticus CBS 707.79</name>
    <dbReference type="NCBI Taxonomy" id="1448320"/>
    <lineage>
        <taxon>Eukaryota</taxon>
        <taxon>Fungi</taxon>
        <taxon>Dikarya</taxon>
        <taxon>Ascomycota</taxon>
        <taxon>Pezizomycotina</taxon>
        <taxon>Eurotiomycetes</taxon>
        <taxon>Eurotiomycetidae</taxon>
        <taxon>Eurotiales</taxon>
        <taxon>Aspergillaceae</taxon>
        <taxon>Aspergillus</taxon>
        <taxon>Aspergillus subgen. Circumdati</taxon>
    </lineage>
</organism>
<dbReference type="AlphaFoldDB" id="A0A319DF59"/>
<sequence>MLALTSKPHAAVPTKPEIWTHLLCNTQQKQYHLSQKLLKILIDNSLVPRTTSDEPPSHAEVASLIKARIVEFPPFIHKKYTDDESTTVQYLTHLAFLEWIDINARGQKRRFSELTAPGSEEPQPVTGDVIYDGYIDICCPKPNCFVKRRVTVSLYMHPKEVMVTVNGQRAIRTSSLDFEGFCRGLRGMVGYDRQRDTLVWSIPGVRNPNEGTYGRFGVWVEKRVDPTFFKVLDRSAWIEAMKHMQRVPKPGTKRFDTESAAEIEFWVFAP</sequence>
<accession>A0A319DF59</accession>
<protein>
    <submittedName>
        <fullName evidence="1">Uncharacterized protein</fullName>
    </submittedName>
</protein>
<evidence type="ECO:0000313" key="2">
    <source>
        <dbReference type="Proteomes" id="UP000247810"/>
    </source>
</evidence>
<dbReference type="Proteomes" id="UP000247810">
    <property type="component" value="Unassembled WGS sequence"/>
</dbReference>
<proteinExistence type="predicted"/>
<reference evidence="1 2" key="1">
    <citation type="submission" date="2018-02" db="EMBL/GenBank/DDBJ databases">
        <title>The genomes of Aspergillus section Nigri reveals drivers in fungal speciation.</title>
        <authorList>
            <consortium name="DOE Joint Genome Institute"/>
            <person name="Vesth T.C."/>
            <person name="Nybo J."/>
            <person name="Theobald S."/>
            <person name="Brandl J."/>
            <person name="Frisvad J.C."/>
            <person name="Nielsen K.F."/>
            <person name="Lyhne E.K."/>
            <person name="Kogle M.E."/>
            <person name="Kuo A."/>
            <person name="Riley R."/>
            <person name="Clum A."/>
            <person name="Nolan M."/>
            <person name="Lipzen A."/>
            <person name="Salamov A."/>
            <person name="Henrissat B."/>
            <person name="Wiebenga A."/>
            <person name="De vries R.P."/>
            <person name="Grigoriev I.V."/>
            <person name="Mortensen U.H."/>
            <person name="Andersen M.R."/>
            <person name="Baker S.E."/>
        </authorList>
    </citation>
    <scope>NUCLEOTIDE SEQUENCE [LARGE SCALE GENOMIC DNA]</scope>
    <source>
        <strain evidence="1 2">CBS 707.79</strain>
    </source>
</reference>
<dbReference type="OrthoDB" id="10655401at2759"/>